<name>A0A1B0EW10_PHLPP</name>
<sequence>MLKAVKCASGWVQQARRMCYKSDISLDKLYPKSKTKIITPAPPRFTEDLPLQSAKGDAKFNGYIPMDQLEITYSRSSGPGGQNVNMVNTKVDLRFKLESASWIPDAVKAKMQENFKSRINREGYFVVRSDLTRFQHLNVADALEKLRNLIRNLEKGENIEPSADALIRQRRLQSQCPEIDGKTREIRHKGPTAGSSRLLTRAATGGFQLPSAVSSAAPAATSGGTALTFSLPATSGGFSGFRVPTTATAAPTLSTPATQAAPPVNLNTATVTTASSQQSSVGQLNLCQLEEHINKWTLELEEQEKVFTNKATEINAWDKILTENAKKIVNLHESVENVTAEQKVLEHELEIIAAQHSELEECIKPLESELAKMVQVDGERAQTYMLAENLDTQLKQMSEDLKEVIEHLNEANKERDPNDPIVQIGKILNAHMSSLQWIESSTSAIANNLEEIPKLLEAIKRDNDRSAWIK</sequence>
<evidence type="ECO:0000256" key="6">
    <source>
        <dbReference type="ARBA" id="ARBA00023010"/>
    </source>
</evidence>
<dbReference type="GO" id="GO:0006405">
    <property type="term" value="P:RNA export from nucleus"/>
    <property type="evidence" value="ECO:0007669"/>
    <property type="project" value="TreeGrafter"/>
</dbReference>
<keyword evidence="11" id="KW-1185">Reference proteome</keyword>
<dbReference type="EnsemblMetazoa" id="PPAI002355-RA">
    <property type="protein sequence ID" value="PPAI002355-PA"/>
    <property type="gene ID" value="PPAI002355"/>
</dbReference>
<comment type="subcellular location">
    <subcellularLocation>
        <location evidence="1">Nucleus</location>
        <location evidence="1">Nuclear pore complex</location>
    </subcellularLocation>
</comment>
<dbReference type="Proteomes" id="UP000092462">
    <property type="component" value="Unassembled WGS sequence"/>
</dbReference>
<dbReference type="Gene3D" id="3.30.160.20">
    <property type="match status" value="1"/>
</dbReference>
<keyword evidence="4" id="KW-0509">mRNA transport</keyword>
<dbReference type="VEuPathDB" id="VectorBase:PPAI002355"/>
<keyword evidence="3" id="KW-0813">Transport</keyword>
<evidence type="ECO:0000256" key="8">
    <source>
        <dbReference type="ARBA" id="ARBA00023242"/>
    </source>
</evidence>
<evidence type="ECO:0000256" key="1">
    <source>
        <dbReference type="ARBA" id="ARBA00004567"/>
    </source>
</evidence>
<evidence type="ECO:0000256" key="5">
    <source>
        <dbReference type="ARBA" id="ARBA00022927"/>
    </source>
</evidence>
<protein>
    <recommendedName>
        <fullName evidence="9">Prokaryotic-type class I peptide chain release factors domain-containing protein</fullName>
    </recommendedName>
</protein>
<dbReference type="VEuPathDB" id="VectorBase:PPAPM1_003072"/>
<dbReference type="PROSITE" id="PS00745">
    <property type="entry name" value="RF_PROK_I"/>
    <property type="match status" value="1"/>
</dbReference>
<evidence type="ECO:0000256" key="3">
    <source>
        <dbReference type="ARBA" id="ARBA00022448"/>
    </source>
</evidence>
<dbReference type="PANTHER" id="PTHR12084">
    <property type="entry name" value="NUCLEAR PORE GLYCOPROTEIN P62-RELATED"/>
    <property type="match status" value="1"/>
</dbReference>
<comment type="similarity">
    <text evidence="2">Belongs to the nucleoporin NSP1/NUP62 family.</text>
</comment>
<dbReference type="EMBL" id="AJVK01024542">
    <property type="status" value="NOT_ANNOTATED_CDS"/>
    <property type="molecule type" value="Genomic_DNA"/>
</dbReference>
<keyword evidence="5" id="KW-0653">Protein transport</keyword>
<evidence type="ECO:0000313" key="10">
    <source>
        <dbReference type="EnsemblMetazoa" id="PPAI002355-PA"/>
    </source>
</evidence>
<keyword evidence="6" id="KW-0811">Translocation</keyword>
<feature type="domain" description="Prokaryotic-type class I peptide chain release factors" evidence="9">
    <location>
        <begin position="75"/>
        <end position="91"/>
    </location>
</feature>
<dbReference type="PANTHER" id="PTHR12084:SF0">
    <property type="entry name" value="NUCLEAR PORE GLYCOPROTEIN P62"/>
    <property type="match status" value="1"/>
</dbReference>
<evidence type="ECO:0000256" key="4">
    <source>
        <dbReference type="ARBA" id="ARBA00022816"/>
    </source>
</evidence>
<dbReference type="GO" id="GO:0017056">
    <property type="term" value="F:structural constituent of nuclear pore"/>
    <property type="evidence" value="ECO:0007669"/>
    <property type="project" value="InterPro"/>
</dbReference>
<dbReference type="GO" id="GO:0051028">
    <property type="term" value="P:mRNA transport"/>
    <property type="evidence" value="ECO:0007669"/>
    <property type="project" value="UniProtKB-KW"/>
</dbReference>
<accession>A0A1B0EW10</accession>
<dbReference type="Pfam" id="PF00472">
    <property type="entry name" value="RF-1"/>
    <property type="match status" value="1"/>
</dbReference>
<dbReference type="FunFam" id="1.20.5.170:FF:000040">
    <property type="entry name" value="Nuclear pore glycoprotein p62"/>
    <property type="match status" value="1"/>
</dbReference>
<reference evidence="10" key="1">
    <citation type="submission" date="2022-08" db="UniProtKB">
        <authorList>
            <consortium name="EnsemblMetazoa"/>
        </authorList>
    </citation>
    <scope>IDENTIFICATION</scope>
    <source>
        <strain evidence="10">Israel</strain>
    </source>
</reference>
<dbReference type="VEuPathDB" id="VectorBase:PPAPM1_006410"/>
<dbReference type="AlphaFoldDB" id="A0A1B0EW10"/>
<dbReference type="Pfam" id="PF05064">
    <property type="entry name" value="Nsp1_C"/>
    <property type="match status" value="1"/>
</dbReference>
<dbReference type="SUPFAM" id="SSF110916">
    <property type="entry name" value="Peptidyl-tRNA hydrolase domain-like"/>
    <property type="match status" value="1"/>
</dbReference>
<dbReference type="InterPro" id="IPR026010">
    <property type="entry name" value="NSP1/NUP62"/>
</dbReference>
<dbReference type="Gene3D" id="1.20.5.170">
    <property type="match status" value="1"/>
</dbReference>
<dbReference type="InterPro" id="IPR000352">
    <property type="entry name" value="Pep_chain_release_fac_I"/>
</dbReference>
<keyword evidence="7" id="KW-0906">Nuclear pore complex</keyword>
<organism evidence="10 11">
    <name type="scientific">Phlebotomus papatasi</name>
    <name type="common">Sandfly</name>
    <dbReference type="NCBI Taxonomy" id="29031"/>
    <lineage>
        <taxon>Eukaryota</taxon>
        <taxon>Metazoa</taxon>
        <taxon>Ecdysozoa</taxon>
        <taxon>Arthropoda</taxon>
        <taxon>Hexapoda</taxon>
        <taxon>Insecta</taxon>
        <taxon>Pterygota</taxon>
        <taxon>Neoptera</taxon>
        <taxon>Endopterygota</taxon>
        <taxon>Diptera</taxon>
        <taxon>Nematocera</taxon>
        <taxon>Psychodoidea</taxon>
        <taxon>Psychodidae</taxon>
        <taxon>Phlebotomus</taxon>
        <taxon>Phlebotomus</taxon>
    </lineage>
</organism>
<keyword evidence="8" id="KW-0539">Nucleus</keyword>
<evidence type="ECO:0000259" key="9">
    <source>
        <dbReference type="PROSITE" id="PS00745"/>
    </source>
</evidence>
<dbReference type="GO" id="GO:0005543">
    <property type="term" value="F:phospholipid binding"/>
    <property type="evidence" value="ECO:0007669"/>
    <property type="project" value="TreeGrafter"/>
</dbReference>
<proteinExistence type="inferred from homology"/>
<dbReference type="GO" id="GO:0044613">
    <property type="term" value="C:nuclear pore central transport channel"/>
    <property type="evidence" value="ECO:0007669"/>
    <property type="project" value="TreeGrafter"/>
</dbReference>
<evidence type="ECO:0000256" key="2">
    <source>
        <dbReference type="ARBA" id="ARBA00005911"/>
    </source>
</evidence>
<evidence type="ECO:0000256" key="7">
    <source>
        <dbReference type="ARBA" id="ARBA00023132"/>
    </source>
</evidence>
<dbReference type="InterPro" id="IPR007758">
    <property type="entry name" value="Nucleoporin_NSP1_C"/>
</dbReference>
<dbReference type="GO" id="GO:0003747">
    <property type="term" value="F:translation release factor activity"/>
    <property type="evidence" value="ECO:0007669"/>
    <property type="project" value="InterPro"/>
</dbReference>
<evidence type="ECO:0000313" key="11">
    <source>
        <dbReference type="Proteomes" id="UP000092462"/>
    </source>
</evidence>
<dbReference type="GO" id="GO:0006606">
    <property type="term" value="P:protein import into nucleus"/>
    <property type="evidence" value="ECO:0007669"/>
    <property type="project" value="TreeGrafter"/>
</dbReference>